<keyword evidence="2" id="KW-1185">Reference proteome</keyword>
<protein>
    <recommendedName>
        <fullName evidence="3">Glycosyltransferase family 1 protein</fullName>
    </recommendedName>
</protein>
<sequence length="279" mass="31937">MDFEITILQPDNYIHSLAFAEVLESLAYGLDSLGHRVHVTKNHIDSTHPTIILGANLLQPQHIAALPAEAIVYNLEQITQSSPWMTPQWLQSLQGRVVWEYSLQNMPYWQAHNVHAVHVPIGYVPSLTRINRTGEKDIDVVFYGSRNERRTKILEALAAQNLRVVPLHGVYGAQRDSIIARSKLAINIHFYVPNIFEEVRVSYLVANQVPVLSERNADTYVPDQWEALAYWAPYEKLVDICQNLLTHPDLELEAAKRQHTFMQNTMARILLRALEIYSP</sequence>
<gene>
    <name evidence="1" type="ORF">BXT84_14720</name>
</gene>
<evidence type="ECO:0000313" key="1">
    <source>
        <dbReference type="EMBL" id="AUW95052.1"/>
    </source>
</evidence>
<accession>A0ABM6RUJ9</accession>
<dbReference type="Proteomes" id="UP000325292">
    <property type="component" value="Chromosome"/>
</dbReference>
<evidence type="ECO:0008006" key="3">
    <source>
        <dbReference type="Google" id="ProtNLM"/>
    </source>
</evidence>
<proteinExistence type="predicted"/>
<evidence type="ECO:0000313" key="2">
    <source>
        <dbReference type="Proteomes" id="UP000325292"/>
    </source>
</evidence>
<reference evidence="1 2" key="1">
    <citation type="journal article" date="2019" name="Sci. Rep.">
        <title>Sulfobacillus thermotolerans: new insights into resistance and metabolic capacities of acidophilic chemolithotrophs.</title>
        <authorList>
            <person name="Panyushkina A.E."/>
            <person name="Babenko V.V."/>
            <person name="Nikitina A.S."/>
            <person name="Selezneva O.V."/>
            <person name="Tsaplina I.A."/>
            <person name="Letarova M.A."/>
            <person name="Kostryukova E.S."/>
            <person name="Letarov A.V."/>
        </authorList>
    </citation>
    <scope>NUCLEOTIDE SEQUENCE [LARGE SCALE GENOMIC DNA]</scope>
    <source>
        <strain evidence="1 2">Kr1</strain>
    </source>
</reference>
<dbReference type="EMBL" id="CP019454">
    <property type="protein sequence ID" value="AUW95052.1"/>
    <property type="molecule type" value="Genomic_DNA"/>
</dbReference>
<organism evidence="1 2">
    <name type="scientific">Sulfobacillus thermotolerans</name>
    <dbReference type="NCBI Taxonomy" id="338644"/>
    <lineage>
        <taxon>Bacteria</taxon>
        <taxon>Bacillati</taxon>
        <taxon>Bacillota</taxon>
        <taxon>Clostridia</taxon>
        <taxon>Eubacteriales</taxon>
        <taxon>Clostridiales Family XVII. Incertae Sedis</taxon>
        <taxon>Sulfobacillus</taxon>
    </lineage>
</organism>
<name>A0ABM6RUJ9_9FIRM</name>